<feature type="binding site" evidence="5">
    <location>
        <position position="434"/>
    </location>
    <ligand>
        <name>Zn(2+)</name>
        <dbReference type="ChEBI" id="CHEBI:29105"/>
        <label>1</label>
    </ligand>
</feature>
<dbReference type="InterPro" id="IPR023088">
    <property type="entry name" value="PDEase"/>
</dbReference>
<dbReference type="AlphaFoldDB" id="A0A077X1R9"/>
<dbReference type="PANTHER" id="PTHR11347">
    <property type="entry name" value="CYCLIC NUCLEOTIDE PHOSPHODIESTERASE"/>
    <property type="match status" value="1"/>
</dbReference>
<dbReference type="GO" id="GO:0000160">
    <property type="term" value="P:phosphorelay signal transduction system"/>
    <property type="evidence" value="ECO:0007669"/>
    <property type="project" value="InterPro"/>
</dbReference>
<dbReference type="InterPro" id="IPR003607">
    <property type="entry name" value="HD/PDEase_dom"/>
</dbReference>
<evidence type="ECO:0000259" key="9">
    <source>
        <dbReference type="PROSITE" id="PS51845"/>
    </source>
</evidence>
<feature type="region of interest" description="Disordered" evidence="7">
    <location>
        <begin position="578"/>
        <end position="598"/>
    </location>
</feature>
<dbReference type="SMART" id="SM00471">
    <property type="entry name" value="HDc"/>
    <property type="match status" value="1"/>
</dbReference>
<dbReference type="SUPFAM" id="SSF52172">
    <property type="entry name" value="CheY-like"/>
    <property type="match status" value="1"/>
</dbReference>
<evidence type="ECO:0000259" key="8">
    <source>
        <dbReference type="PROSITE" id="PS50110"/>
    </source>
</evidence>
<feature type="binding site" evidence="5">
    <location>
        <position position="272"/>
    </location>
    <ligand>
        <name>Zn(2+)</name>
        <dbReference type="ChEBI" id="CHEBI:29105"/>
        <label>1</label>
    </ligand>
</feature>
<feature type="binding site" evidence="5">
    <location>
        <position position="318"/>
    </location>
    <ligand>
        <name>Zn(2+)</name>
        <dbReference type="ChEBI" id="CHEBI:29105"/>
        <label>1</label>
    </ligand>
</feature>
<feature type="region of interest" description="Disordered" evidence="7">
    <location>
        <begin position="528"/>
        <end position="557"/>
    </location>
</feature>
<feature type="binding site" evidence="4">
    <location>
        <position position="485"/>
    </location>
    <ligand>
        <name>AMP</name>
        <dbReference type="ChEBI" id="CHEBI:456215"/>
    </ligand>
</feature>
<organism evidence="10">
    <name type="scientific">Lichtheimia ramosa</name>
    <dbReference type="NCBI Taxonomy" id="688394"/>
    <lineage>
        <taxon>Eukaryota</taxon>
        <taxon>Fungi</taxon>
        <taxon>Fungi incertae sedis</taxon>
        <taxon>Mucoromycota</taxon>
        <taxon>Mucoromycotina</taxon>
        <taxon>Mucoromycetes</taxon>
        <taxon>Mucorales</taxon>
        <taxon>Lichtheimiaceae</taxon>
        <taxon>Lichtheimia</taxon>
    </lineage>
</organism>
<dbReference type="Pfam" id="PF00233">
    <property type="entry name" value="PDEase_I"/>
    <property type="match status" value="1"/>
</dbReference>
<evidence type="ECO:0000313" key="10">
    <source>
        <dbReference type="EMBL" id="CDS13490.1"/>
    </source>
</evidence>
<feature type="domain" description="PDEase" evidence="9">
    <location>
        <begin position="191"/>
        <end position="528"/>
    </location>
</feature>
<feature type="active site" description="Proton donor" evidence="3">
    <location>
        <position position="268"/>
    </location>
</feature>
<evidence type="ECO:0000256" key="4">
    <source>
        <dbReference type="PIRSR" id="PIRSR623088-2"/>
    </source>
</evidence>
<dbReference type="OrthoDB" id="546632at2759"/>
<feature type="binding site" evidence="4">
    <location>
        <position position="434"/>
    </location>
    <ligand>
        <name>AMP</name>
        <dbReference type="ChEBI" id="CHEBI:456215"/>
    </ligand>
</feature>
<proteinExistence type="predicted"/>
<accession>A0A077X1R9</accession>
<dbReference type="CDD" id="cd00077">
    <property type="entry name" value="HDc"/>
    <property type="match status" value="1"/>
</dbReference>
<keyword evidence="2" id="KW-0378">Hydrolase</keyword>
<name>A0A077X1R9_9FUNG</name>
<dbReference type="Gene3D" id="1.10.1300.10">
    <property type="entry name" value="3'5'-cyclic nucleotide phosphodiesterase, catalytic domain"/>
    <property type="match status" value="1"/>
</dbReference>
<dbReference type="SUPFAM" id="SSF109604">
    <property type="entry name" value="HD-domain/PDEase-like"/>
    <property type="match status" value="1"/>
</dbReference>
<dbReference type="InterPro" id="IPR001789">
    <property type="entry name" value="Sig_transdc_resp-reg_receiver"/>
</dbReference>
<evidence type="ECO:0008006" key="11">
    <source>
        <dbReference type="Google" id="ProtNLM"/>
    </source>
</evidence>
<dbReference type="EMBL" id="LK023379">
    <property type="protein sequence ID" value="CDS13490.1"/>
    <property type="molecule type" value="Genomic_DNA"/>
</dbReference>
<dbReference type="PROSITE" id="PS50110">
    <property type="entry name" value="RESPONSE_REGULATORY"/>
    <property type="match status" value="1"/>
</dbReference>
<sequence>MDPSHCSIVVLDHSNTRPYRIQLFDDDEDDDNSPEYISILKKVFGQVSVHTSPADALQHIQKQQQPTICLIDFSNDTNTDDASALIMQMITPNISVAVCSTIEDFDFMFGCINAGASEYLIKPLRADVIRTLPLKLHRHKPTALLHHRLTDTTTKDSMQVIEQRDMKDWLANSSNRLSKTMMEIYAPSVSRQVTHISDHRAAFLRNKIESWDFCPFDVDHDDLIHCSYLIFERVLNLPEMAHISISKDQLYDFIVELSVSYHNGNPYHNFAHAVDVLQCCYYFLGKLGLVPFPNQVTRPQDLLRPNDVFALLIAALGHDAAHPGVNNMFMVNSATPLALLYNDRSVLESFHSMTLFQILKKHGIDQCLSSASQYQDFRKTVVATILATDMSLHNDYVSRIKEQAIRLKDVRSLDPAAQEEERILLCSALIKCADISNVTRPFRRAIKWAELLAQEFACQGDLERQLGMPVQPMNDRDKMVLEDMQIGFIRYVAMDLFQSVTNVTHEISFTVETMEENLKRWEDRKHNQQQQVVEEKDSVMAEATVPEEKREPECRHSMDKSQILKGLPQMPAVAMSSYGNPSNTTDPHSATPDWGPQNGPQDVVYCQCTIM</sequence>
<feature type="binding site" evidence="5">
    <location>
        <position position="319"/>
    </location>
    <ligand>
        <name>Zn(2+)</name>
        <dbReference type="ChEBI" id="CHEBI:29105"/>
        <label>2</label>
    </ligand>
</feature>
<gene>
    <name evidence="10" type="ORF">LRAMOSA05666</name>
</gene>
<feature type="domain" description="Response regulatory" evidence="8">
    <location>
        <begin position="22"/>
        <end position="137"/>
    </location>
</feature>
<dbReference type="InterPro" id="IPR011006">
    <property type="entry name" value="CheY-like_superfamily"/>
</dbReference>
<evidence type="ECO:0000256" key="1">
    <source>
        <dbReference type="ARBA" id="ARBA00022723"/>
    </source>
</evidence>
<evidence type="ECO:0000256" key="7">
    <source>
        <dbReference type="SAM" id="MobiDB-lite"/>
    </source>
</evidence>
<dbReference type="PROSITE" id="PS51845">
    <property type="entry name" value="PDEASE_I_2"/>
    <property type="match status" value="1"/>
</dbReference>
<dbReference type="InterPro" id="IPR036971">
    <property type="entry name" value="PDEase_catalytic_dom_sf"/>
</dbReference>
<keyword evidence="1 5" id="KW-0479">Metal-binding</keyword>
<feature type="binding site" evidence="5">
    <location>
        <position position="319"/>
    </location>
    <ligand>
        <name>Zn(2+)</name>
        <dbReference type="ChEBI" id="CHEBI:29105"/>
        <label>1</label>
    </ligand>
</feature>
<feature type="binding site" evidence="4">
    <location>
        <position position="319"/>
    </location>
    <ligand>
        <name>AMP</name>
        <dbReference type="ChEBI" id="CHEBI:456215"/>
    </ligand>
</feature>
<dbReference type="GO" id="GO:0046872">
    <property type="term" value="F:metal ion binding"/>
    <property type="evidence" value="ECO:0007669"/>
    <property type="project" value="UniProtKB-KW"/>
</dbReference>
<keyword evidence="6" id="KW-0597">Phosphoprotein</keyword>
<evidence type="ECO:0000256" key="5">
    <source>
        <dbReference type="PIRSR" id="PIRSR623088-3"/>
    </source>
</evidence>
<feature type="binding site" evidence="4">
    <location>
        <begin position="268"/>
        <end position="272"/>
    </location>
    <ligand>
        <name>AMP</name>
        <dbReference type="ChEBI" id="CHEBI:456215"/>
    </ligand>
</feature>
<evidence type="ECO:0000256" key="2">
    <source>
        <dbReference type="ARBA" id="ARBA00022801"/>
    </source>
</evidence>
<feature type="compositionally biased region" description="Basic and acidic residues" evidence="7">
    <location>
        <begin position="546"/>
        <end position="557"/>
    </location>
</feature>
<feature type="compositionally biased region" description="Polar residues" evidence="7">
    <location>
        <begin position="578"/>
        <end position="588"/>
    </location>
</feature>
<dbReference type="GO" id="GO:0004114">
    <property type="term" value="F:3',5'-cyclic-nucleotide phosphodiesterase activity"/>
    <property type="evidence" value="ECO:0007669"/>
    <property type="project" value="InterPro"/>
</dbReference>
<dbReference type="PRINTS" id="PR00387">
    <property type="entry name" value="PDIESTERASE1"/>
</dbReference>
<dbReference type="InterPro" id="IPR002073">
    <property type="entry name" value="PDEase_catalytic_dom"/>
</dbReference>
<protein>
    <recommendedName>
        <fullName evidence="11">Phosphodiesterase</fullName>
    </recommendedName>
</protein>
<dbReference type="Gene3D" id="3.40.50.2300">
    <property type="match status" value="1"/>
</dbReference>
<evidence type="ECO:0000256" key="3">
    <source>
        <dbReference type="PIRSR" id="PIRSR623088-1"/>
    </source>
</evidence>
<reference evidence="10" key="1">
    <citation type="journal article" date="2014" name="Genome Announc.">
        <title>De novo whole-genome sequence and genome annotation of Lichtheimia ramosa.</title>
        <authorList>
            <person name="Linde J."/>
            <person name="Schwartze V."/>
            <person name="Binder U."/>
            <person name="Lass-Florl C."/>
            <person name="Voigt K."/>
            <person name="Horn F."/>
        </authorList>
    </citation>
    <scope>NUCLEOTIDE SEQUENCE</scope>
    <source>
        <strain evidence="10">JMRC FSU:6197</strain>
    </source>
</reference>
<feature type="modified residue" description="4-aspartylphosphate" evidence="6">
    <location>
        <position position="72"/>
    </location>
</feature>
<evidence type="ECO:0000256" key="6">
    <source>
        <dbReference type="PROSITE-ProRule" id="PRU00169"/>
    </source>
</evidence>